<dbReference type="OMA" id="AQGWNIG"/>
<dbReference type="PRINTS" id="PR00081">
    <property type="entry name" value="GDHRDH"/>
</dbReference>
<dbReference type="Gene3D" id="3.40.50.720">
    <property type="entry name" value="NAD(P)-binding Rossmann-like Domain"/>
    <property type="match status" value="1"/>
</dbReference>
<dbReference type="AlphaFoldDB" id="U4LKU9"/>
<evidence type="ECO:0000256" key="3">
    <source>
        <dbReference type="ARBA" id="ARBA00023002"/>
    </source>
</evidence>
<proteinExistence type="inferred from homology"/>
<organism evidence="4 5">
    <name type="scientific">Pyronema omphalodes (strain CBS 100304)</name>
    <name type="common">Pyronema confluens</name>
    <dbReference type="NCBI Taxonomy" id="1076935"/>
    <lineage>
        <taxon>Eukaryota</taxon>
        <taxon>Fungi</taxon>
        <taxon>Dikarya</taxon>
        <taxon>Ascomycota</taxon>
        <taxon>Pezizomycotina</taxon>
        <taxon>Pezizomycetes</taxon>
        <taxon>Pezizales</taxon>
        <taxon>Pyronemataceae</taxon>
        <taxon>Pyronema</taxon>
    </lineage>
</organism>
<accession>U4LKU9</accession>
<evidence type="ECO:0000256" key="2">
    <source>
        <dbReference type="ARBA" id="ARBA00022857"/>
    </source>
</evidence>
<dbReference type="GO" id="GO:0016491">
    <property type="term" value="F:oxidoreductase activity"/>
    <property type="evidence" value="ECO:0007669"/>
    <property type="project" value="UniProtKB-KW"/>
</dbReference>
<gene>
    <name evidence="4" type="ORF">PCON_13012</name>
</gene>
<dbReference type="InterPro" id="IPR036291">
    <property type="entry name" value="NAD(P)-bd_dom_sf"/>
</dbReference>
<dbReference type="PRINTS" id="PR00080">
    <property type="entry name" value="SDRFAMILY"/>
</dbReference>
<dbReference type="SUPFAM" id="SSF51735">
    <property type="entry name" value="NAD(P)-binding Rossmann-fold domains"/>
    <property type="match status" value="1"/>
</dbReference>
<name>U4LKU9_PYROM</name>
<comment type="similarity">
    <text evidence="1">Belongs to the short-chain dehydrogenases/reductases (SDR) family.</text>
</comment>
<protein>
    <submittedName>
        <fullName evidence="4">Similar to Levodione reductase acc. no. Q9LBG2</fullName>
    </submittedName>
</protein>
<dbReference type="PANTHER" id="PTHR24321">
    <property type="entry name" value="DEHYDROGENASES, SHORT CHAIN"/>
    <property type="match status" value="1"/>
</dbReference>
<evidence type="ECO:0000313" key="5">
    <source>
        <dbReference type="Proteomes" id="UP000018144"/>
    </source>
</evidence>
<dbReference type="InterPro" id="IPR002347">
    <property type="entry name" value="SDR_fam"/>
</dbReference>
<dbReference type="STRING" id="1076935.U4LKU9"/>
<dbReference type="FunFam" id="3.40.50.720:FF:000084">
    <property type="entry name" value="Short-chain dehydrogenase reductase"/>
    <property type="match status" value="1"/>
</dbReference>
<keyword evidence="5" id="KW-1185">Reference proteome</keyword>
<reference evidence="4 5" key="1">
    <citation type="journal article" date="2013" name="PLoS Genet.">
        <title>The genome and development-dependent transcriptomes of Pyronema confluens: a window into fungal evolution.</title>
        <authorList>
            <person name="Traeger S."/>
            <person name="Altegoer F."/>
            <person name="Freitag M."/>
            <person name="Gabaldon T."/>
            <person name="Kempken F."/>
            <person name="Kumar A."/>
            <person name="Marcet-Houben M."/>
            <person name="Poggeler S."/>
            <person name="Stajich J.E."/>
            <person name="Nowrousian M."/>
        </authorList>
    </citation>
    <scope>NUCLEOTIDE SEQUENCE [LARGE SCALE GENOMIC DNA]</scope>
    <source>
        <strain evidence="5">CBS 100304</strain>
        <tissue evidence="4">Vegetative mycelium</tissue>
    </source>
</reference>
<dbReference type="CDD" id="cd05233">
    <property type="entry name" value="SDR_c"/>
    <property type="match status" value="1"/>
</dbReference>
<keyword evidence="2" id="KW-0521">NADP</keyword>
<sequence length="262" mass="27518">MSGFENGVALVTGAGSGLARGVVLEFVRGGCVKIVAADIIPERLAETAKLVSEINPAARVITVPTDVTNATQVQNMVDTAVKEFGRIDYSVHCAGITGGAARTDEMATEEFDRVTGVNLRGLWLCEKAVLGQMKTQEPRKLSNGTSARGAVVNMSSVLGLVGYRVQSPYVVSKHGVLGLTKADAVDYAADGIRVNAVCPGIVRTNLLPEGAWEHMGAFIETLPMQRLGLIEEVAAAVCFLASDKASFITGTMLPVDGGYCCV</sequence>
<evidence type="ECO:0000313" key="4">
    <source>
        <dbReference type="EMBL" id="CCX13419.1"/>
    </source>
</evidence>
<dbReference type="PANTHER" id="PTHR24321:SF12">
    <property type="entry name" value="SHORT-CHAIN DEHYDROGENASE_REDUCTASE FAMILY, PUTATIVE (AFU_ORTHOLOGUE AFUA_5G14340)-RELATED"/>
    <property type="match status" value="1"/>
</dbReference>
<dbReference type="Proteomes" id="UP000018144">
    <property type="component" value="Unassembled WGS sequence"/>
</dbReference>
<keyword evidence="3" id="KW-0560">Oxidoreductase</keyword>
<dbReference type="EMBL" id="HF935839">
    <property type="protein sequence ID" value="CCX13419.1"/>
    <property type="molecule type" value="Genomic_DNA"/>
</dbReference>
<dbReference type="eggNOG" id="KOG0725">
    <property type="taxonomic scope" value="Eukaryota"/>
</dbReference>
<dbReference type="OrthoDB" id="5840532at2759"/>
<evidence type="ECO:0000256" key="1">
    <source>
        <dbReference type="ARBA" id="ARBA00006484"/>
    </source>
</evidence>
<dbReference type="Pfam" id="PF13561">
    <property type="entry name" value="adh_short_C2"/>
    <property type="match status" value="1"/>
</dbReference>